<dbReference type="AlphaFoldDB" id="A0A150HCN1"/>
<reference evidence="4 5" key="1">
    <citation type="submission" date="2016-01" db="EMBL/GenBank/DDBJ databases">
        <title>Use of Whole Genome Sequencing to ascertain that Brevibacterium massiliense (Roux, Raoult 2009) is a later heterotypic synonym of Brevibacterium ravenspurgense (Mages 2008).</title>
        <authorList>
            <person name="Bernier A.-M."/>
            <person name="Burdz T."/>
            <person name="Huynh C."/>
            <person name="Pachecho A.L."/>
            <person name="Wiebe D."/>
            <person name="Bonner C."/>
            <person name="Bernard K."/>
        </authorList>
    </citation>
    <scope>NUCLEOTIDE SEQUENCE [LARGE SCALE GENOMIC DNA]</scope>
    <source>
        <strain evidence="4 5">CCUG56047</strain>
    </source>
</reference>
<dbReference type="RefSeq" id="WP_062019579.1">
    <property type="nucleotide sequence ID" value="NZ_LQQC01000002.1"/>
</dbReference>
<dbReference type="CDD" id="cd02440">
    <property type="entry name" value="AdoMet_MTases"/>
    <property type="match status" value="1"/>
</dbReference>
<evidence type="ECO:0000313" key="5">
    <source>
        <dbReference type="Proteomes" id="UP000243589"/>
    </source>
</evidence>
<keyword evidence="2 4" id="KW-0808">Transferase</keyword>
<keyword evidence="1 4" id="KW-0489">Methyltransferase</keyword>
<accession>A0A150HCN1</accession>
<dbReference type="PANTHER" id="PTHR47816">
    <property type="entry name" value="RIBOSOMAL RNA SMALL SUBUNIT METHYLTRANSFERASE C"/>
    <property type="match status" value="1"/>
</dbReference>
<dbReference type="PATRIC" id="fig|479117.4.peg.245"/>
<organism evidence="4 5">
    <name type="scientific">Brevibacterium ravenspurgense</name>
    <dbReference type="NCBI Taxonomy" id="479117"/>
    <lineage>
        <taxon>Bacteria</taxon>
        <taxon>Bacillati</taxon>
        <taxon>Actinomycetota</taxon>
        <taxon>Actinomycetes</taxon>
        <taxon>Micrococcales</taxon>
        <taxon>Brevibacteriaceae</taxon>
        <taxon>Brevibacterium</taxon>
    </lineage>
</organism>
<dbReference type="SUPFAM" id="SSF53335">
    <property type="entry name" value="S-adenosyl-L-methionine-dependent methyltransferases"/>
    <property type="match status" value="1"/>
</dbReference>
<evidence type="ECO:0000313" key="4">
    <source>
        <dbReference type="EMBL" id="KXZ59775.1"/>
    </source>
</evidence>
<evidence type="ECO:0000259" key="3">
    <source>
        <dbReference type="Pfam" id="PF05175"/>
    </source>
</evidence>
<dbReference type="InterPro" id="IPR046977">
    <property type="entry name" value="RsmC/RlmG"/>
</dbReference>
<dbReference type="InterPro" id="IPR007848">
    <property type="entry name" value="Small_mtfrase_dom"/>
</dbReference>
<name>A0A150HCN1_9MICO</name>
<dbReference type="EC" id="2.1.1.172" evidence="4"/>
<keyword evidence="5" id="KW-1185">Reference proteome</keyword>
<dbReference type="GO" id="GO:0052914">
    <property type="term" value="F:16S rRNA (guanine(1207)-N(2))-methyltransferase activity"/>
    <property type="evidence" value="ECO:0007669"/>
    <property type="project" value="UniProtKB-EC"/>
</dbReference>
<dbReference type="Pfam" id="PF05175">
    <property type="entry name" value="MTS"/>
    <property type="match status" value="1"/>
</dbReference>
<proteinExistence type="predicted"/>
<dbReference type="EMBL" id="LQQC01000002">
    <property type="protein sequence ID" value="KXZ59775.1"/>
    <property type="molecule type" value="Genomic_DNA"/>
</dbReference>
<comment type="caution">
    <text evidence="4">The sequence shown here is derived from an EMBL/GenBank/DDBJ whole genome shotgun (WGS) entry which is preliminary data.</text>
</comment>
<dbReference type="InterPro" id="IPR029063">
    <property type="entry name" value="SAM-dependent_MTases_sf"/>
</dbReference>
<feature type="domain" description="Methyltransferase small" evidence="3">
    <location>
        <begin position="28"/>
        <end position="199"/>
    </location>
</feature>
<gene>
    <name evidence="4" type="primary">rsmC</name>
    <name evidence="4" type="ORF">Bravens_00247</name>
</gene>
<sequence>MSEHYFSSAPNAQSRPRPLEVRLAGHDLTVTTDAGVFSPGRVDKGTAVLLDRLPEVPAGNLLDMGCGWGPIALHAGLAARDAGTDTRIWALDVNERSLELTKKNAAEAGLSSIRPVTAEQIPDDVRFDAIWSNPPIRVGKDMLHELLLTWLPRLTPGGEALLVVAKNLGSDSLQKWMQENLPEGFTISRAASSKGFRILSAVAPE</sequence>
<evidence type="ECO:0000256" key="2">
    <source>
        <dbReference type="ARBA" id="ARBA00022679"/>
    </source>
</evidence>
<dbReference type="PANTHER" id="PTHR47816:SF4">
    <property type="entry name" value="RIBOSOMAL RNA SMALL SUBUNIT METHYLTRANSFERASE C"/>
    <property type="match status" value="1"/>
</dbReference>
<dbReference type="Gene3D" id="3.40.50.150">
    <property type="entry name" value="Vaccinia Virus protein VP39"/>
    <property type="match status" value="1"/>
</dbReference>
<evidence type="ECO:0000256" key="1">
    <source>
        <dbReference type="ARBA" id="ARBA00022603"/>
    </source>
</evidence>
<protein>
    <submittedName>
        <fullName evidence="4">Ribosomal RNA small subunit methyltransferase C</fullName>
        <ecNumber evidence="4">2.1.1.172</ecNumber>
    </submittedName>
</protein>
<dbReference type="Proteomes" id="UP000243589">
    <property type="component" value="Unassembled WGS sequence"/>
</dbReference>